<feature type="compositionally biased region" description="Basic and acidic residues" evidence="1">
    <location>
        <begin position="1"/>
        <end position="24"/>
    </location>
</feature>
<dbReference type="OrthoDB" id="5401786at2759"/>
<feature type="region of interest" description="Disordered" evidence="1">
    <location>
        <begin position="1"/>
        <end position="31"/>
    </location>
</feature>
<organism evidence="2 3">
    <name type="scientific">Penicillium patulum</name>
    <name type="common">Penicillium griseofulvum</name>
    <dbReference type="NCBI Taxonomy" id="5078"/>
    <lineage>
        <taxon>Eukaryota</taxon>
        <taxon>Fungi</taxon>
        <taxon>Dikarya</taxon>
        <taxon>Ascomycota</taxon>
        <taxon>Pezizomycotina</taxon>
        <taxon>Eurotiomycetes</taxon>
        <taxon>Eurotiomycetidae</taxon>
        <taxon>Eurotiales</taxon>
        <taxon>Aspergillaceae</taxon>
        <taxon>Penicillium</taxon>
    </lineage>
</organism>
<feature type="compositionally biased region" description="Basic and acidic residues" evidence="1">
    <location>
        <begin position="286"/>
        <end position="300"/>
    </location>
</feature>
<dbReference type="Proteomes" id="UP000070168">
    <property type="component" value="Unassembled WGS sequence"/>
</dbReference>
<dbReference type="EMBL" id="LHQR01000070">
    <property type="protein sequence ID" value="KXG45635.1"/>
    <property type="molecule type" value="Genomic_DNA"/>
</dbReference>
<dbReference type="GeneID" id="63706415"/>
<sequence>MKNQDRNQHRDEKKLQLIKDHDASRANNQFETQVQELEARLIEGIEKGRHTIPKGTNVSEAARNTVKYGWIKQEIWDRDWENTTEPWWPWRHEEWPTRPYNLNWPHNMSREDWAEWGKVYPDGGEPSRPFHQFTYQISKERERIEDESSAPYRSTRVRPSKDINTRAYENVKSVWIKRGIWDNRWGLLPGTTWKHESPLKMPDDDSTPSSTQPKKHVASGRKHVDEPLAAQADGPSLQGSQRSRKRKSDAAPVDTKSSLVDDPSPDQVEGSGQGSSKRKRAAATVDPKKPGRKVKPEKSRSRPAVDIFSPRLDLQDEETQDTGTRRSTRIRTRAKSTS</sequence>
<dbReference type="RefSeq" id="XP_040644171.1">
    <property type="nucleotide sequence ID" value="XM_040791115.1"/>
</dbReference>
<feature type="region of interest" description="Disordered" evidence="1">
    <location>
        <begin position="195"/>
        <end position="338"/>
    </location>
</feature>
<protein>
    <submittedName>
        <fullName evidence="2">Uncharacterized protein</fullName>
    </submittedName>
</protein>
<comment type="caution">
    <text evidence="2">The sequence shown here is derived from an EMBL/GenBank/DDBJ whole genome shotgun (WGS) entry which is preliminary data.</text>
</comment>
<reference evidence="2 3" key="1">
    <citation type="journal article" date="2016" name="BMC Genomics">
        <title>Genome sequencing and secondary metabolism of the postharvest pathogen Penicillium griseofulvum.</title>
        <authorList>
            <person name="Banani H."/>
            <person name="Marcet-Houben M."/>
            <person name="Ballester A.R."/>
            <person name="Abbruscato P."/>
            <person name="Gonzalez-Candelas L."/>
            <person name="Gabaldon T."/>
            <person name="Spadaro D."/>
        </authorList>
    </citation>
    <scope>NUCLEOTIDE SEQUENCE [LARGE SCALE GENOMIC DNA]</scope>
    <source>
        <strain evidence="2 3">PG3</strain>
    </source>
</reference>
<dbReference type="AlphaFoldDB" id="A0A135L9H8"/>
<dbReference type="OMA" id="WKHESPL"/>
<accession>A0A135L9H8</accession>
<name>A0A135L9H8_PENPA</name>
<proteinExistence type="predicted"/>
<evidence type="ECO:0000313" key="2">
    <source>
        <dbReference type="EMBL" id="KXG45635.1"/>
    </source>
</evidence>
<dbReference type="STRING" id="5078.A0A135L9H8"/>
<keyword evidence="3" id="KW-1185">Reference proteome</keyword>
<gene>
    <name evidence="2" type="ORF">PGRI_034020</name>
</gene>
<evidence type="ECO:0000256" key="1">
    <source>
        <dbReference type="SAM" id="MobiDB-lite"/>
    </source>
</evidence>
<feature type="compositionally biased region" description="Basic residues" evidence="1">
    <location>
        <begin position="326"/>
        <end position="338"/>
    </location>
</feature>
<evidence type="ECO:0000313" key="3">
    <source>
        <dbReference type="Proteomes" id="UP000070168"/>
    </source>
</evidence>